<gene>
    <name evidence="9" type="primary">hrdD</name>
    <name evidence="9" type="ordered locus">MLP_21880</name>
</gene>
<dbReference type="Proteomes" id="UP000007947">
    <property type="component" value="Chromosome"/>
</dbReference>
<evidence type="ECO:0000259" key="6">
    <source>
        <dbReference type="Pfam" id="PF04539"/>
    </source>
</evidence>
<dbReference type="OrthoDB" id="9809557at2"/>
<dbReference type="Gene3D" id="1.10.10.10">
    <property type="entry name" value="Winged helix-like DNA-binding domain superfamily/Winged helix DNA-binding domain"/>
    <property type="match status" value="2"/>
</dbReference>
<keyword evidence="4" id="KW-0804">Transcription</keyword>
<dbReference type="InterPro" id="IPR007624">
    <property type="entry name" value="RNA_pol_sigma70_r3"/>
</dbReference>
<dbReference type="InterPro" id="IPR013325">
    <property type="entry name" value="RNA_pol_sigma_r2"/>
</dbReference>
<dbReference type="SUPFAM" id="SSF88659">
    <property type="entry name" value="Sigma3 and sigma4 domains of RNA polymerase sigma factors"/>
    <property type="match status" value="2"/>
</dbReference>
<dbReference type="Pfam" id="PF04545">
    <property type="entry name" value="Sigma70_r4"/>
    <property type="match status" value="1"/>
</dbReference>
<dbReference type="PANTHER" id="PTHR30603:SF59">
    <property type="entry name" value="RNA POLYMERASE PRINCIPAL SIGMA FACTOR HRDA"/>
    <property type="match status" value="1"/>
</dbReference>
<dbReference type="HOGENOM" id="CLU_014793_3_5_11"/>
<reference evidence="9 10" key="1">
    <citation type="submission" date="2011-05" db="EMBL/GenBank/DDBJ databases">
        <title>Whole genome sequence of Microlunatus phosphovorus NM-1.</title>
        <authorList>
            <person name="Hosoyama A."/>
            <person name="Sasaki K."/>
            <person name="Harada T."/>
            <person name="Igarashi R."/>
            <person name="Kawakoshi A."/>
            <person name="Sasagawa M."/>
            <person name="Fukada J."/>
            <person name="Nakamura S."/>
            <person name="Katano Y."/>
            <person name="Hanada S."/>
            <person name="Kamagata Y."/>
            <person name="Nakamura N."/>
            <person name="Yamazaki S."/>
            <person name="Fujita N."/>
        </authorList>
    </citation>
    <scope>NUCLEOTIDE SEQUENCE [LARGE SCALE GENOMIC DNA]</scope>
    <source>
        <strain evidence="10">ATCC 700054 / DSM 10555 / JCM 9379 / NBRC 101784 / NCIMB 13414 / VKM Ac-1990 / NM-1</strain>
    </source>
</reference>
<feature type="domain" description="RNA polymerase sigma-70 region 3" evidence="6">
    <location>
        <begin position="169"/>
        <end position="244"/>
    </location>
</feature>
<keyword evidence="10" id="KW-1185">Reference proteome</keyword>
<dbReference type="eggNOG" id="COG0568">
    <property type="taxonomic scope" value="Bacteria"/>
</dbReference>
<evidence type="ECO:0000259" key="8">
    <source>
        <dbReference type="Pfam" id="PF04545"/>
    </source>
</evidence>
<name>F5XEI6_MICPN</name>
<sequence>MVAPSTRNRVSDGIDGKDAVGLYLEGIAKTPLLTAAEEVELAKTIEVGLYAEKIRSGMVTSAERGDNPSQPTEEELDFLIEDGRRALQRFVTANLRLVVSVARKYGRSQMPLLDLVQEGNTGLIRAVEKFDYTKGFKFSTYGTWWVRQSISRGIAQQGRIVRLPVHVAEQVNQVGAVRRTLERRLGRDPELEEIADEMGIDTERVMDLIRYGREHVSLDAPVEEGGDTALGDLIAREPMPGPDEVYMDAEEHQRLESMLDELDERSADVVRRRYGLVDGRQAKLADIGAVWGITAERVRQIERHAIAKLRSKTVLAA</sequence>
<dbReference type="InterPro" id="IPR000943">
    <property type="entry name" value="RNA_pol_sigma70"/>
</dbReference>
<dbReference type="InterPro" id="IPR007630">
    <property type="entry name" value="RNA_pol_sigma70_r4"/>
</dbReference>
<evidence type="ECO:0000256" key="4">
    <source>
        <dbReference type="ARBA" id="ARBA00023163"/>
    </source>
</evidence>
<evidence type="ECO:0000313" key="10">
    <source>
        <dbReference type="Proteomes" id="UP000007947"/>
    </source>
</evidence>
<dbReference type="AlphaFoldDB" id="F5XEI6"/>
<dbReference type="Pfam" id="PF04539">
    <property type="entry name" value="Sigma70_r3"/>
    <property type="match status" value="1"/>
</dbReference>
<accession>F5XEI6</accession>
<dbReference type="SUPFAM" id="SSF88946">
    <property type="entry name" value="Sigma2 domain of RNA polymerase sigma factors"/>
    <property type="match status" value="1"/>
</dbReference>
<protein>
    <submittedName>
        <fullName evidence="9">RNA polymerase sigma factor</fullName>
    </submittedName>
</protein>
<dbReference type="PRINTS" id="PR00046">
    <property type="entry name" value="SIGMA70FCT"/>
</dbReference>
<dbReference type="EMBL" id="AP012204">
    <property type="protein sequence ID" value="BAK35202.1"/>
    <property type="molecule type" value="Genomic_DNA"/>
</dbReference>
<evidence type="ECO:0000259" key="5">
    <source>
        <dbReference type="Pfam" id="PF00140"/>
    </source>
</evidence>
<keyword evidence="1" id="KW-0805">Transcription regulation</keyword>
<dbReference type="KEGG" id="mph:MLP_21880"/>
<dbReference type="InterPro" id="IPR013324">
    <property type="entry name" value="RNA_pol_sigma_r3/r4-like"/>
</dbReference>
<dbReference type="Pfam" id="PF00140">
    <property type="entry name" value="Sigma70_r1_2"/>
    <property type="match status" value="1"/>
</dbReference>
<organism evidence="9 10">
    <name type="scientific">Microlunatus phosphovorus (strain ATCC 700054 / DSM 10555 / JCM 9379 / NBRC 101784 / NCIMB 13414 / VKM Ac-1990 / NM-1)</name>
    <dbReference type="NCBI Taxonomy" id="1032480"/>
    <lineage>
        <taxon>Bacteria</taxon>
        <taxon>Bacillati</taxon>
        <taxon>Actinomycetota</taxon>
        <taxon>Actinomycetes</taxon>
        <taxon>Propionibacteriales</taxon>
        <taxon>Propionibacteriaceae</taxon>
        <taxon>Microlunatus</taxon>
    </lineage>
</organism>
<dbReference type="PANTHER" id="PTHR30603">
    <property type="entry name" value="RNA POLYMERASE SIGMA FACTOR RPO"/>
    <property type="match status" value="1"/>
</dbReference>
<dbReference type="GO" id="GO:0003677">
    <property type="term" value="F:DNA binding"/>
    <property type="evidence" value="ECO:0007669"/>
    <property type="project" value="UniProtKB-KW"/>
</dbReference>
<dbReference type="Gene3D" id="1.10.601.10">
    <property type="entry name" value="RNA Polymerase Primary Sigma Factor"/>
    <property type="match status" value="1"/>
</dbReference>
<evidence type="ECO:0000256" key="2">
    <source>
        <dbReference type="ARBA" id="ARBA00023082"/>
    </source>
</evidence>
<evidence type="ECO:0000259" key="7">
    <source>
        <dbReference type="Pfam" id="PF04542"/>
    </source>
</evidence>
<dbReference type="STRING" id="1032480.MLP_21880"/>
<feature type="domain" description="RNA polymerase sigma-70 region 1.2" evidence="5">
    <location>
        <begin position="18"/>
        <end position="51"/>
    </location>
</feature>
<keyword evidence="2" id="KW-0731">Sigma factor</keyword>
<dbReference type="CDD" id="cd06171">
    <property type="entry name" value="Sigma70_r4"/>
    <property type="match status" value="1"/>
</dbReference>
<keyword evidence="3" id="KW-0238">DNA-binding</keyword>
<dbReference type="GO" id="GO:0016987">
    <property type="term" value="F:sigma factor activity"/>
    <property type="evidence" value="ECO:0007669"/>
    <property type="project" value="UniProtKB-KW"/>
</dbReference>
<dbReference type="InterPro" id="IPR014284">
    <property type="entry name" value="RNA_pol_sigma-70_dom"/>
</dbReference>
<dbReference type="InterPro" id="IPR050239">
    <property type="entry name" value="Sigma-70_RNA_pol_init_factors"/>
</dbReference>
<dbReference type="RefSeq" id="WP_013863074.1">
    <property type="nucleotide sequence ID" value="NC_015635.1"/>
</dbReference>
<evidence type="ECO:0000313" key="9">
    <source>
        <dbReference type="EMBL" id="BAK35202.1"/>
    </source>
</evidence>
<evidence type="ECO:0000256" key="3">
    <source>
        <dbReference type="ARBA" id="ARBA00023125"/>
    </source>
</evidence>
<evidence type="ECO:0000256" key="1">
    <source>
        <dbReference type="ARBA" id="ARBA00023015"/>
    </source>
</evidence>
<dbReference type="InterPro" id="IPR009042">
    <property type="entry name" value="RNA_pol_sigma70_r1_2"/>
</dbReference>
<feature type="domain" description="RNA polymerase sigma-70 region 4" evidence="8">
    <location>
        <begin position="259"/>
        <end position="310"/>
    </location>
</feature>
<dbReference type="InterPro" id="IPR007627">
    <property type="entry name" value="RNA_pol_sigma70_r2"/>
</dbReference>
<dbReference type="NCBIfam" id="TIGR02937">
    <property type="entry name" value="sigma70-ECF"/>
    <property type="match status" value="1"/>
</dbReference>
<dbReference type="InterPro" id="IPR036388">
    <property type="entry name" value="WH-like_DNA-bd_sf"/>
</dbReference>
<feature type="domain" description="RNA polymerase sigma-70 region 2" evidence="7">
    <location>
        <begin position="91"/>
        <end position="159"/>
    </location>
</feature>
<dbReference type="GO" id="GO:0006352">
    <property type="term" value="P:DNA-templated transcription initiation"/>
    <property type="evidence" value="ECO:0007669"/>
    <property type="project" value="InterPro"/>
</dbReference>
<dbReference type="Pfam" id="PF04542">
    <property type="entry name" value="Sigma70_r2"/>
    <property type="match status" value="1"/>
</dbReference>
<proteinExistence type="predicted"/>